<evidence type="ECO:0000256" key="5">
    <source>
        <dbReference type="PIRSR" id="PIRSR000524-50"/>
    </source>
</evidence>
<comment type="cofactor">
    <cofactor evidence="1 5 7">
        <name>pyridoxal 5'-phosphate</name>
        <dbReference type="ChEBI" id="CHEBI:597326"/>
    </cofactor>
</comment>
<dbReference type="InterPro" id="IPR015421">
    <property type="entry name" value="PyrdxlP-dep_Trfase_major"/>
</dbReference>
<reference evidence="9 10" key="1">
    <citation type="submission" date="2018-08" db="EMBL/GenBank/DDBJ databases">
        <title>Genome analysis of the thermophilic bacterium of the candidate phylum Aminicenantes from deep subsurface aquifer revealed its physiology and ecological role.</title>
        <authorList>
            <person name="Kadnikov V.V."/>
            <person name="Mardanov A.V."/>
            <person name="Beletsky A.V."/>
            <person name="Karnachuk O.V."/>
            <person name="Ravin N.V."/>
        </authorList>
    </citation>
    <scope>NUCLEOTIDE SEQUENCE [LARGE SCALE GENOMIC DNA]</scope>
    <source>
        <strain evidence="9">BY38</strain>
    </source>
</reference>
<dbReference type="PROSITE" id="PS00595">
    <property type="entry name" value="AA_TRANSFER_CLASS_5"/>
    <property type="match status" value="1"/>
</dbReference>
<evidence type="ECO:0000259" key="8">
    <source>
        <dbReference type="Pfam" id="PF00266"/>
    </source>
</evidence>
<dbReference type="PANTHER" id="PTHR21152:SF40">
    <property type="entry name" value="ALANINE--GLYOXYLATE AMINOTRANSFERASE"/>
    <property type="match status" value="1"/>
</dbReference>
<evidence type="ECO:0000256" key="6">
    <source>
        <dbReference type="RuleBase" id="RU004075"/>
    </source>
</evidence>
<evidence type="ECO:0000256" key="3">
    <source>
        <dbReference type="ARBA" id="ARBA00022898"/>
    </source>
</evidence>
<gene>
    <name evidence="9" type="ORF">OP8BY_2081</name>
</gene>
<name>A0A3E2BMT7_9BACT</name>
<dbReference type="Proteomes" id="UP000257323">
    <property type="component" value="Unassembled WGS sequence"/>
</dbReference>
<dbReference type="Gene3D" id="3.90.1150.10">
    <property type="entry name" value="Aspartate Aminotransferase, domain 1"/>
    <property type="match status" value="1"/>
</dbReference>
<dbReference type="InterPro" id="IPR024169">
    <property type="entry name" value="SP_NH2Trfase/AEP_transaminase"/>
</dbReference>
<accession>A0A3E2BMT7</accession>
<evidence type="ECO:0000313" key="10">
    <source>
        <dbReference type="Proteomes" id="UP000257323"/>
    </source>
</evidence>
<dbReference type="FunFam" id="3.40.640.10:FF:000054">
    <property type="entry name" value="Serine--glyoxylate aminotransferase"/>
    <property type="match status" value="1"/>
</dbReference>
<evidence type="ECO:0000256" key="2">
    <source>
        <dbReference type="ARBA" id="ARBA00009236"/>
    </source>
</evidence>
<dbReference type="Gene3D" id="3.40.640.10">
    <property type="entry name" value="Type I PLP-dependent aspartate aminotransferase-like (Major domain)"/>
    <property type="match status" value="1"/>
</dbReference>
<dbReference type="InterPro" id="IPR015424">
    <property type="entry name" value="PyrdxlP-dep_Trfase"/>
</dbReference>
<evidence type="ECO:0000256" key="4">
    <source>
        <dbReference type="PIRSR" id="PIRSR000524-1"/>
    </source>
</evidence>
<keyword evidence="3 5" id="KW-0663">Pyridoxal phosphate</keyword>
<evidence type="ECO:0000256" key="1">
    <source>
        <dbReference type="ARBA" id="ARBA00001933"/>
    </source>
</evidence>
<dbReference type="AlphaFoldDB" id="A0A3E2BMT7"/>
<dbReference type="PANTHER" id="PTHR21152">
    <property type="entry name" value="AMINOTRANSFERASE CLASS V"/>
    <property type="match status" value="1"/>
</dbReference>
<sequence length="382" mass="41737">MIKKYYLLSPGPTPVPESVLSVAAEPIIHHRTPEFSKIFMEVTEGLKYVFGTKEDVYILAASGTGAMETAVINTLSPGDKVITINGGKFGERWGNICRAFGLDTKEIVLPWGEDFSPEQLAEEIKKNPGVKAVFTTLSETSTGAIFDIKGFGEVVAATEAILVVDGISGLGATACYMDDWKIDVLVTGSQKSFMIPPGLAYLAFSPKAWKLVETSKLPKFYFDIKKYRKNLEKQTTPWTPAVSLIIQQKKALDIIRNMGLDNLLRHHQILGEATRAAVKAIGLELLAKKPGNILTAVKTPAGVDGNKLVKTMQSKYMAYISNAQEPHKGEFFRIAHLGYMGGFDIITALSALEMTLLDLGYDKFQAGASVAAAQKILREGWQ</sequence>
<dbReference type="PIRSF" id="PIRSF000524">
    <property type="entry name" value="SPT"/>
    <property type="match status" value="1"/>
</dbReference>
<evidence type="ECO:0000313" key="9">
    <source>
        <dbReference type="EMBL" id="RFT16075.1"/>
    </source>
</evidence>
<dbReference type="Pfam" id="PF00266">
    <property type="entry name" value="Aminotran_5"/>
    <property type="match status" value="1"/>
</dbReference>
<dbReference type="InterPro" id="IPR020578">
    <property type="entry name" value="Aminotrans_V_PyrdxlP_BS"/>
</dbReference>
<organism evidence="9 10">
    <name type="scientific">Candidatus Saccharicenans subterraneus</name>
    <dbReference type="NCBI Taxonomy" id="2508984"/>
    <lineage>
        <taxon>Bacteria</taxon>
        <taxon>Candidatus Aminicenantota</taxon>
        <taxon>Candidatus Aminicenantia</taxon>
        <taxon>Candidatus Aminicenantales</taxon>
        <taxon>Candidatus Saccharicenantaceae</taxon>
        <taxon>Candidatus Saccharicenans</taxon>
    </lineage>
</organism>
<comment type="caution">
    <text evidence="9">The sequence shown here is derived from an EMBL/GenBank/DDBJ whole genome shotgun (WGS) entry which is preliminary data.</text>
</comment>
<dbReference type="GO" id="GO:0019265">
    <property type="term" value="P:glycine biosynthetic process, by transamination of glyoxylate"/>
    <property type="evidence" value="ECO:0007669"/>
    <property type="project" value="TreeGrafter"/>
</dbReference>
<feature type="modified residue" description="N6-(pyridoxal phosphate)lysine" evidence="5">
    <location>
        <position position="191"/>
    </location>
</feature>
<dbReference type="InterPro" id="IPR000192">
    <property type="entry name" value="Aminotrans_V_dom"/>
</dbReference>
<proteinExistence type="inferred from homology"/>
<dbReference type="GO" id="GO:0004760">
    <property type="term" value="F:L-serine-pyruvate transaminase activity"/>
    <property type="evidence" value="ECO:0007669"/>
    <property type="project" value="TreeGrafter"/>
</dbReference>
<feature type="binding site" evidence="4">
    <location>
        <position position="333"/>
    </location>
    <ligand>
        <name>substrate</name>
    </ligand>
</feature>
<keyword evidence="9" id="KW-0032">Aminotransferase</keyword>
<comment type="similarity">
    <text evidence="2 6">Belongs to the class-V pyridoxal-phosphate-dependent aminotransferase family.</text>
</comment>
<dbReference type="InterPro" id="IPR015422">
    <property type="entry name" value="PyrdxlP-dep_Trfase_small"/>
</dbReference>
<keyword evidence="9" id="KW-0808">Transferase</keyword>
<dbReference type="SUPFAM" id="SSF53383">
    <property type="entry name" value="PLP-dependent transferases"/>
    <property type="match status" value="1"/>
</dbReference>
<dbReference type="GO" id="GO:0008453">
    <property type="term" value="F:alanine-glyoxylate transaminase activity"/>
    <property type="evidence" value="ECO:0007669"/>
    <property type="project" value="TreeGrafter"/>
</dbReference>
<dbReference type="EMBL" id="QUAH01000005">
    <property type="protein sequence ID" value="RFT16075.1"/>
    <property type="molecule type" value="Genomic_DNA"/>
</dbReference>
<protein>
    <submittedName>
        <fullName evidence="9">Serine--glyoxylate aminotransferase</fullName>
    </submittedName>
</protein>
<evidence type="ECO:0000256" key="7">
    <source>
        <dbReference type="RuleBase" id="RU004504"/>
    </source>
</evidence>
<feature type="domain" description="Aminotransferase class V" evidence="8">
    <location>
        <begin position="6"/>
        <end position="286"/>
    </location>
</feature>